<evidence type="ECO:0000313" key="2">
    <source>
        <dbReference type="EMBL" id="CAA9578589.1"/>
    </source>
</evidence>
<feature type="compositionally biased region" description="Basic and acidic residues" evidence="1">
    <location>
        <begin position="78"/>
        <end position="91"/>
    </location>
</feature>
<evidence type="ECO:0000256" key="1">
    <source>
        <dbReference type="SAM" id="MobiDB-lite"/>
    </source>
</evidence>
<protein>
    <submittedName>
        <fullName evidence="2">L-fuconolactone hydrolase</fullName>
    </submittedName>
</protein>
<feature type="compositionally biased region" description="Basic residues" evidence="1">
    <location>
        <begin position="97"/>
        <end position="122"/>
    </location>
</feature>
<feature type="region of interest" description="Disordered" evidence="1">
    <location>
        <begin position="1"/>
        <end position="267"/>
    </location>
</feature>
<feature type="non-terminal residue" evidence="2">
    <location>
        <position position="267"/>
    </location>
</feature>
<keyword evidence="2" id="KW-0378">Hydrolase</keyword>
<gene>
    <name evidence="2" type="ORF">AVDCRST_MAG88-3066</name>
</gene>
<dbReference type="EMBL" id="CADCWM010000740">
    <property type="protein sequence ID" value="CAA9578589.1"/>
    <property type="molecule type" value="Genomic_DNA"/>
</dbReference>
<feature type="compositionally biased region" description="Basic residues" evidence="1">
    <location>
        <begin position="136"/>
        <end position="146"/>
    </location>
</feature>
<feature type="compositionally biased region" description="Basic residues" evidence="1">
    <location>
        <begin position="57"/>
        <end position="77"/>
    </location>
</feature>
<dbReference type="AlphaFoldDB" id="A0A6J4VNH5"/>
<feature type="compositionally biased region" description="Basic residues" evidence="1">
    <location>
        <begin position="240"/>
        <end position="261"/>
    </location>
</feature>
<sequence length="267" mass="29662">ARRLRLAHAGPDRPLSRFRARGSGADPRPPRHRAHDPGPGRADGGRDGVPAGDRGGHALRRGRRRLGRFRRAGRGRHDRAAGREPAPRRLAPDGAGHRGRRLARSPRSRPRVPRPRPARPRPRRPDPAAPPVAPPRRSRPPSRHRGGGGSRFQAVHPRAPARSLARRHDGGGVAAGRRLQALRVGHRSRARLDRRGPAPLRRSSPRGLRPRAAHLGQRLAGRGPRRRLRSLARGLPRPPRPSRRARARGDRRRQCRPRVSRPTRPAL</sequence>
<proteinExistence type="predicted"/>
<feature type="non-terminal residue" evidence="2">
    <location>
        <position position="1"/>
    </location>
</feature>
<accession>A0A6J4VNH5</accession>
<organism evidence="2">
    <name type="scientific">uncultured Thermomicrobiales bacterium</name>
    <dbReference type="NCBI Taxonomy" id="1645740"/>
    <lineage>
        <taxon>Bacteria</taxon>
        <taxon>Pseudomonadati</taxon>
        <taxon>Thermomicrobiota</taxon>
        <taxon>Thermomicrobia</taxon>
        <taxon>Thermomicrobiales</taxon>
        <taxon>environmental samples</taxon>
    </lineage>
</organism>
<dbReference type="GO" id="GO:0016787">
    <property type="term" value="F:hydrolase activity"/>
    <property type="evidence" value="ECO:0007669"/>
    <property type="project" value="UniProtKB-KW"/>
</dbReference>
<feature type="compositionally biased region" description="Basic and acidic residues" evidence="1">
    <location>
        <begin position="35"/>
        <end position="46"/>
    </location>
</feature>
<feature type="compositionally biased region" description="Low complexity" evidence="1">
    <location>
        <begin position="197"/>
        <end position="207"/>
    </location>
</feature>
<name>A0A6J4VNH5_9BACT</name>
<reference evidence="2" key="1">
    <citation type="submission" date="2020-02" db="EMBL/GenBank/DDBJ databases">
        <authorList>
            <person name="Meier V. D."/>
        </authorList>
    </citation>
    <scope>NUCLEOTIDE SEQUENCE</scope>
    <source>
        <strain evidence="2">AVDCRST_MAG88</strain>
    </source>
</reference>